<dbReference type="PRINTS" id="PR00686">
    <property type="entry name" value="TIFACTORIID"/>
</dbReference>
<evidence type="ECO:0000256" key="4">
    <source>
        <dbReference type="ARBA" id="ARBA00023163"/>
    </source>
</evidence>
<dbReference type="PROSITE" id="PS00351">
    <property type="entry name" value="TFIID"/>
    <property type="match status" value="1"/>
</dbReference>
<comment type="subcellular location">
    <subcellularLocation>
        <location evidence="1">Nucleus</location>
    </subcellularLocation>
</comment>
<comment type="caution">
    <text evidence="6">The sequence shown here is derived from an EMBL/GenBank/DDBJ whole genome shotgun (WGS) entry which is preliminary data.</text>
</comment>
<reference evidence="6 7" key="1">
    <citation type="submission" date="2024-02" db="EMBL/GenBank/DDBJ databases">
        <title>Discinaceae phylogenomics.</title>
        <authorList>
            <person name="Dirks A.C."/>
            <person name="James T.Y."/>
        </authorList>
    </citation>
    <scope>NUCLEOTIDE SEQUENCE [LARGE SCALE GENOMIC DNA]</scope>
    <source>
        <strain evidence="6 7">ACD0624</strain>
    </source>
</reference>
<evidence type="ECO:0000313" key="7">
    <source>
        <dbReference type="Proteomes" id="UP001447188"/>
    </source>
</evidence>
<sequence length="179" mass="20258">MQNVTATVNLKISLDLRTVALKARNAEYKPKRFPGVIIRIREPKATALVFRSGKMVIIGAKSEECVKLAARKFTRIIQKVGFQPKFADFKVRNVVATCVLGFNIRLEGLAMKHRQFAHYEPELFPGLIYRIADSSAVVLAFTTGKIVITGAKTRQAMYKIFDDIYPVLREFEKHEGPED</sequence>
<dbReference type="PANTHER" id="PTHR10126">
    <property type="entry name" value="TATA-BOX BINDING PROTEIN"/>
    <property type="match status" value="1"/>
</dbReference>
<dbReference type="Proteomes" id="UP001447188">
    <property type="component" value="Unassembled WGS sequence"/>
</dbReference>
<evidence type="ECO:0000313" key="6">
    <source>
        <dbReference type="EMBL" id="KAL0633782.1"/>
    </source>
</evidence>
<dbReference type="InterPro" id="IPR033710">
    <property type="entry name" value="TBP_eukaryotic"/>
</dbReference>
<comment type="similarity">
    <text evidence="2">Belongs to the TBP family.</text>
</comment>
<organism evidence="6 7">
    <name type="scientific">Discina gigas</name>
    <dbReference type="NCBI Taxonomy" id="1032678"/>
    <lineage>
        <taxon>Eukaryota</taxon>
        <taxon>Fungi</taxon>
        <taxon>Dikarya</taxon>
        <taxon>Ascomycota</taxon>
        <taxon>Pezizomycotina</taxon>
        <taxon>Pezizomycetes</taxon>
        <taxon>Pezizales</taxon>
        <taxon>Discinaceae</taxon>
        <taxon>Discina</taxon>
    </lineage>
</organism>
<keyword evidence="5" id="KW-0539">Nucleus</keyword>
<keyword evidence="3" id="KW-0238">DNA-binding</keyword>
<keyword evidence="7" id="KW-1185">Reference proteome</keyword>
<proteinExistence type="inferred from homology"/>
<dbReference type="InterPro" id="IPR000814">
    <property type="entry name" value="TBP"/>
</dbReference>
<evidence type="ECO:0000256" key="1">
    <source>
        <dbReference type="ARBA" id="ARBA00004123"/>
    </source>
</evidence>
<keyword evidence="4" id="KW-0804">Transcription</keyword>
<name>A0ABR3GCT4_9PEZI</name>
<accession>A0ABR3GCT4</accession>
<dbReference type="SUPFAM" id="SSF55945">
    <property type="entry name" value="TATA-box binding protein-like"/>
    <property type="match status" value="2"/>
</dbReference>
<evidence type="ECO:0000256" key="5">
    <source>
        <dbReference type="ARBA" id="ARBA00023242"/>
    </source>
</evidence>
<dbReference type="Gene3D" id="3.30.310.10">
    <property type="entry name" value="TATA-Binding Protein"/>
    <property type="match status" value="2"/>
</dbReference>
<evidence type="ECO:0000256" key="3">
    <source>
        <dbReference type="ARBA" id="ARBA00023125"/>
    </source>
</evidence>
<dbReference type="CDD" id="cd04516">
    <property type="entry name" value="TBP_eukaryotes"/>
    <property type="match status" value="1"/>
</dbReference>
<dbReference type="InterPro" id="IPR012295">
    <property type="entry name" value="TBP_dom_sf"/>
</dbReference>
<gene>
    <name evidence="6" type="primary">tbp1_1</name>
    <name evidence="6" type="ORF">Q9L58_007321</name>
</gene>
<protein>
    <submittedName>
        <fullName evidence="6">TATA-binding protein (TBP)</fullName>
    </submittedName>
</protein>
<dbReference type="Pfam" id="PF00352">
    <property type="entry name" value="TBP"/>
    <property type="match status" value="2"/>
</dbReference>
<dbReference type="InterPro" id="IPR030491">
    <property type="entry name" value="TBP_CS"/>
</dbReference>
<evidence type="ECO:0000256" key="2">
    <source>
        <dbReference type="ARBA" id="ARBA00005560"/>
    </source>
</evidence>
<dbReference type="EMBL" id="JBBBZM010000114">
    <property type="protein sequence ID" value="KAL0633782.1"/>
    <property type="molecule type" value="Genomic_DNA"/>
</dbReference>